<evidence type="ECO:0000313" key="2">
    <source>
        <dbReference type="EMBL" id="QDV37517.1"/>
    </source>
</evidence>
<gene>
    <name evidence="2" type="ORF">ElP_54570</name>
</gene>
<protein>
    <submittedName>
        <fullName evidence="2">Uncharacterized protein</fullName>
    </submittedName>
</protein>
<name>A0A518H9P1_9BACT</name>
<proteinExistence type="predicted"/>
<dbReference type="Proteomes" id="UP000317835">
    <property type="component" value="Chromosome"/>
</dbReference>
<dbReference type="EMBL" id="CP036426">
    <property type="protein sequence ID" value="QDV37517.1"/>
    <property type="molecule type" value="Genomic_DNA"/>
</dbReference>
<dbReference type="KEGG" id="tpla:ElP_54570"/>
<evidence type="ECO:0000313" key="3">
    <source>
        <dbReference type="Proteomes" id="UP000317835"/>
    </source>
</evidence>
<feature type="region of interest" description="Disordered" evidence="1">
    <location>
        <begin position="1"/>
        <end position="24"/>
    </location>
</feature>
<sequence>MSRSVLPRQSSSSGGNSPGKHRVVEDCRVEDLTDAGGITAEQGEALLHILAGARLTTA</sequence>
<accession>A0A518H9P1</accession>
<organism evidence="2 3">
    <name type="scientific">Tautonia plasticadhaerens</name>
    <dbReference type="NCBI Taxonomy" id="2527974"/>
    <lineage>
        <taxon>Bacteria</taxon>
        <taxon>Pseudomonadati</taxon>
        <taxon>Planctomycetota</taxon>
        <taxon>Planctomycetia</taxon>
        <taxon>Isosphaerales</taxon>
        <taxon>Isosphaeraceae</taxon>
        <taxon>Tautonia</taxon>
    </lineage>
</organism>
<keyword evidence="3" id="KW-1185">Reference proteome</keyword>
<dbReference type="AlphaFoldDB" id="A0A518H9P1"/>
<reference evidence="2 3" key="1">
    <citation type="submission" date="2019-02" db="EMBL/GenBank/DDBJ databases">
        <title>Deep-cultivation of Planctomycetes and their phenomic and genomic characterization uncovers novel biology.</title>
        <authorList>
            <person name="Wiegand S."/>
            <person name="Jogler M."/>
            <person name="Boedeker C."/>
            <person name="Pinto D."/>
            <person name="Vollmers J."/>
            <person name="Rivas-Marin E."/>
            <person name="Kohn T."/>
            <person name="Peeters S.H."/>
            <person name="Heuer A."/>
            <person name="Rast P."/>
            <person name="Oberbeckmann S."/>
            <person name="Bunk B."/>
            <person name="Jeske O."/>
            <person name="Meyerdierks A."/>
            <person name="Storesund J.E."/>
            <person name="Kallscheuer N."/>
            <person name="Luecker S."/>
            <person name="Lage O.M."/>
            <person name="Pohl T."/>
            <person name="Merkel B.J."/>
            <person name="Hornburger P."/>
            <person name="Mueller R.-W."/>
            <person name="Bruemmer F."/>
            <person name="Labrenz M."/>
            <person name="Spormann A.M."/>
            <person name="Op den Camp H."/>
            <person name="Overmann J."/>
            <person name="Amann R."/>
            <person name="Jetten M.S.M."/>
            <person name="Mascher T."/>
            <person name="Medema M.H."/>
            <person name="Devos D.P."/>
            <person name="Kaster A.-K."/>
            <person name="Ovreas L."/>
            <person name="Rohde M."/>
            <person name="Galperin M.Y."/>
            <person name="Jogler C."/>
        </authorList>
    </citation>
    <scope>NUCLEOTIDE SEQUENCE [LARGE SCALE GENOMIC DNA]</scope>
    <source>
        <strain evidence="2 3">ElP</strain>
    </source>
</reference>
<dbReference type="RefSeq" id="WP_197446391.1">
    <property type="nucleotide sequence ID" value="NZ_CP036426.1"/>
</dbReference>
<evidence type="ECO:0000256" key="1">
    <source>
        <dbReference type="SAM" id="MobiDB-lite"/>
    </source>
</evidence>